<feature type="domain" description="Core Histone H2A/H2B/H3" evidence="3">
    <location>
        <begin position="14"/>
        <end position="90"/>
    </location>
</feature>
<organism evidence="4 5">
    <name type="scientific">Acipenser oxyrinchus oxyrinchus</name>
    <dbReference type="NCBI Taxonomy" id="40147"/>
    <lineage>
        <taxon>Eukaryota</taxon>
        <taxon>Metazoa</taxon>
        <taxon>Chordata</taxon>
        <taxon>Craniata</taxon>
        <taxon>Vertebrata</taxon>
        <taxon>Euteleostomi</taxon>
        <taxon>Actinopterygii</taxon>
        <taxon>Chondrostei</taxon>
        <taxon>Acipenseriformes</taxon>
        <taxon>Acipenseridae</taxon>
        <taxon>Acipenser</taxon>
    </lineage>
</organism>
<dbReference type="AlphaFoldDB" id="A0AAD8DCQ5"/>
<dbReference type="GO" id="GO:0000786">
    <property type="term" value="C:nucleosome"/>
    <property type="evidence" value="ECO:0007669"/>
    <property type="project" value="InterPro"/>
</dbReference>
<dbReference type="GO" id="GO:0030527">
    <property type="term" value="F:structural constituent of chromatin"/>
    <property type="evidence" value="ECO:0007669"/>
    <property type="project" value="InterPro"/>
</dbReference>
<dbReference type="InterPro" id="IPR009072">
    <property type="entry name" value="Histone-fold"/>
</dbReference>
<dbReference type="GO" id="GO:0046982">
    <property type="term" value="F:protein heterodimerization activity"/>
    <property type="evidence" value="ECO:0007669"/>
    <property type="project" value="InterPro"/>
</dbReference>
<evidence type="ECO:0000313" key="5">
    <source>
        <dbReference type="Proteomes" id="UP001230051"/>
    </source>
</evidence>
<sequence length="122" mass="13688">MKSVAHKVEKRPTKPSCHLKGKKKANYSTYIYRVLKQLFVGSSGHCKLMGIVDCSVGDLFQRVALEASRSSPYNKRRSLTGREIQSAVQLLHPGELGTHDVSEGDEICSRVHQLKLRACFEM</sequence>
<protein>
    <submittedName>
        <fullName evidence="4">Histone H2B-like</fullName>
    </submittedName>
</protein>
<dbReference type="GO" id="GO:0003677">
    <property type="term" value="F:DNA binding"/>
    <property type="evidence" value="ECO:0007669"/>
    <property type="project" value="InterPro"/>
</dbReference>
<reference evidence="4" key="1">
    <citation type="submission" date="2022-02" db="EMBL/GenBank/DDBJ databases">
        <title>Atlantic sturgeon de novo genome assembly.</title>
        <authorList>
            <person name="Stock M."/>
            <person name="Klopp C."/>
            <person name="Guiguen Y."/>
            <person name="Cabau C."/>
            <person name="Parinello H."/>
            <person name="Santidrian Yebra-Pimentel E."/>
            <person name="Kuhl H."/>
            <person name="Dirks R.P."/>
            <person name="Guessner J."/>
            <person name="Wuertz S."/>
            <person name="Du K."/>
            <person name="Schartl M."/>
        </authorList>
    </citation>
    <scope>NUCLEOTIDE SEQUENCE</scope>
    <source>
        <strain evidence="4">STURGEONOMICS-FGT-2020</strain>
        <tissue evidence="4">Whole blood</tissue>
    </source>
</reference>
<dbReference type="EMBL" id="JAGXEW010000009">
    <property type="protein sequence ID" value="KAK1167802.1"/>
    <property type="molecule type" value="Genomic_DNA"/>
</dbReference>
<dbReference type="Gene3D" id="1.10.20.10">
    <property type="entry name" value="Histone, subunit A"/>
    <property type="match status" value="1"/>
</dbReference>
<dbReference type="Pfam" id="PF00125">
    <property type="entry name" value="Histone"/>
    <property type="match status" value="1"/>
</dbReference>
<dbReference type="SUPFAM" id="SSF47113">
    <property type="entry name" value="Histone-fold"/>
    <property type="match status" value="1"/>
</dbReference>
<accession>A0AAD8DCQ5</accession>
<comment type="caution">
    <text evidence="4">The sequence shown here is derived from an EMBL/GenBank/DDBJ whole genome shotgun (WGS) entry which is preliminary data.</text>
</comment>
<feature type="region of interest" description="Disordered" evidence="2">
    <location>
        <begin position="1"/>
        <end position="20"/>
    </location>
</feature>
<dbReference type="PANTHER" id="PTHR23428">
    <property type="entry name" value="HISTONE H2B"/>
    <property type="match status" value="1"/>
</dbReference>
<evidence type="ECO:0000256" key="1">
    <source>
        <dbReference type="ARBA" id="ARBA00006846"/>
    </source>
</evidence>
<keyword evidence="5" id="KW-1185">Reference proteome</keyword>
<feature type="compositionally biased region" description="Basic and acidic residues" evidence="2">
    <location>
        <begin position="1"/>
        <end position="12"/>
    </location>
</feature>
<dbReference type="InterPro" id="IPR007125">
    <property type="entry name" value="H2A/H2B/H3"/>
</dbReference>
<evidence type="ECO:0000313" key="4">
    <source>
        <dbReference type="EMBL" id="KAK1167802.1"/>
    </source>
</evidence>
<comment type="similarity">
    <text evidence="1">Belongs to the histone H2B family.</text>
</comment>
<evidence type="ECO:0000256" key="2">
    <source>
        <dbReference type="SAM" id="MobiDB-lite"/>
    </source>
</evidence>
<dbReference type="InterPro" id="IPR000558">
    <property type="entry name" value="Histone_H2B"/>
</dbReference>
<dbReference type="PRINTS" id="PR00621">
    <property type="entry name" value="HISTONEH2B"/>
</dbReference>
<dbReference type="CDD" id="cd22910">
    <property type="entry name" value="HFD_H2B"/>
    <property type="match status" value="1"/>
</dbReference>
<gene>
    <name evidence="4" type="ORF">AOXY_G10570</name>
</gene>
<dbReference type="Proteomes" id="UP001230051">
    <property type="component" value="Unassembled WGS sequence"/>
</dbReference>
<evidence type="ECO:0000259" key="3">
    <source>
        <dbReference type="Pfam" id="PF00125"/>
    </source>
</evidence>
<name>A0AAD8DCQ5_ACIOX</name>
<dbReference type="SMART" id="SM00427">
    <property type="entry name" value="H2B"/>
    <property type="match status" value="1"/>
</dbReference>
<proteinExistence type="inferred from homology"/>